<dbReference type="InterPro" id="IPR001387">
    <property type="entry name" value="Cro/C1-type_HTH"/>
</dbReference>
<keyword evidence="1" id="KW-0238">DNA-binding</keyword>
<dbReference type="OrthoDB" id="2475196at2"/>
<dbReference type="SUPFAM" id="SSF47413">
    <property type="entry name" value="lambda repressor-like DNA-binding domains"/>
    <property type="match status" value="1"/>
</dbReference>
<dbReference type="Gene3D" id="1.10.260.40">
    <property type="entry name" value="lambda repressor-like DNA-binding domains"/>
    <property type="match status" value="1"/>
</dbReference>
<dbReference type="Proteomes" id="UP000284109">
    <property type="component" value="Unassembled WGS sequence"/>
</dbReference>
<dbReference type="EMBL" id="QOCR01000004">
    <property type="protein sequence ID" value="RHW49697.1"/>
    <property type="molecule type" value="Genomic_DNA"/>
</dbReference>
<evidence type="ECO:0000259" key="2">
    <source>
        <dbReference type="PROSITE" id="PS50943"/>
    </source>
</evidence>
<protein>
    <submittedName>
        <fullName evidence="3">Transcriptional regulator</fullName>
    </submittedName>
</protein>
<dbReference type="PANTHER" id="PTHR46558">
    <property type="entry name" value="TRACRIPTIONAL REGULATORY PROTEIN-RELATED-RELATED"/>
    <property type="match status" value="1"/>
</dbReference>
<accession>A0A3R6V8P7</accession>
<name>A0A3R6V8P7_9LACO</name>
<evidence type="ECO:0000256" key="1">
    <source>
        <dbReference type="ARBA" id="ARBA00023125"/>
    </source>
</evidence>
<dbReference type="SMART" id="SM00530">
    <property type="entry name" value="HTH_XRE"/>
    <property type="match status" value="1"/>
</dbReference>
<comment type="caution">
    <text evidence="3">The sequence shown here is derived from an EMBL/GenBank/DDBJ whole genome shotgun (WGS) entry which is preliminary data.</text>
</comment>
<proteinExistence type="predicted"/>
<dbReference type="CDD" id="cd00093">
    <property type="entry name" value="HTH_XRE"/>
    <property type="match status" value="1"/>
</dbReference>
<dbReference type="InterPro" id="IPR010982">
    <property type="entry name" value="Lambda_DNA-bd_dom_sf"/>
</dbReference>
<keyword evidence="4" id="KW-1185">Reference proteome</keyword>
<evidence type="ECO:0000313" key="3">
    <source>
        <dbReference type="EMBL" id="RHW49697.1"/>
    </source>
</evidence>
<dbReference type="Pfam" id="PF01381">
    <property type="entry name" value="HTH_3"/>
    <property type="match status" value="1"/>
</dbReference>
<dbReference type="PANTHER" id="PTHR46558:SF3">
    <property type="entry name" value="TRANSCRIPTIONAL REGULATOR"/>
    <property type="match status" value="1"/>
</dbReference>
<dbReference type="PROSITE" id="PS50943">
    <property type="entry name" value="HTH_CROC1"/>
    <property type="match status" value="1"/>
</dbReference>
<sequence length="123" mass="14265">MELNRFVGNRIRQLREKHSMTQDQLANKLNTTRQTISRYETGDRKTNQDILFKLSKIFGVSVNSFFPDELIDKNKNADNSNGNKIDITDAIQEGKILAYEGKEIPKEEVEMIRRIIEGRKHNG</sequence>
<organism evidence="3 4">
    <name type="scientific">Bombilactobacillus bombi</name>
    <dbReference type="NCBI Taxonomy" id="1303590"/>
    <lineage>
        <taxon>Bacteria</taxon>
        <taxon>Bacillati</taxon>
        <taxon>Bacillota</taxon>
        <taxon>Bacilli</taxon>
        <taxon>Lactobacillales</taxon>
        <taxon>Lactobacillaceae</taxon>
        <taxon>Bombilactobacillus</taxon>
    </lineage>
</organism>
<dbReference type="GO" id="GO:0003677">
    <property type="term" value="F:DNA binding"/>
    <property type="evidence" value="ECO:0007669"/>
    <property type="project" value="UniProtKB-KW"/>
</dbReference>
<dbReference type="AlphaFoldDB" id="A0A3R6V8P7"/>
<feature type="domain" description="HTH cro/C1-type" evidence="2">
    <location>
        <begin position="11"/>
        <end position="65"/>
    </location>
</feature>
<reference evidence="3 4" key="1">
    <citation type="submission" date="2018-07" db="EMBL/GenBank/DDBJ databases">
        <title>Genome sequences of six Lactobacillus spp. isolated from bumble bee guts.</title>
        <authorList>
            <person name="Motta E.V.S."/>
            <person name="Moran N.A."/>
        </authorList>
    </citation>
    <scope>NUCLEOTIDE SEQUENCE [LARGE SCALE GENOMIC DNA]</scope>
    <source>
        <strain evidence="3 4">BI-1.1</strain>
    </source>
</reference>
<dbReference type="RefSeq" id="WP_118901333.1">
    <property type="nucleotide sequence ID" value="NZ_QOCR01000004.1"/>
</dbReference>
<evidence type="ECO:0000313" key="4">
    <source>
        <dbReference type="Proteomes" id="UP000284109"/>
    </source>
</evidence>
<gene>
    <name evidence="3" type="ORF">DS831_05915</name>
</gene>